<dbReference type="Proteomes" id="UP000719766">
    <property type="component" value="Unassembled WGS sequence"/>
</dbReference>
<proteinExistence type="predicted"/>
<feature type="signal peptide" evidence="1">
    <location>
        <begin position="1"/>
        <end position="21"/>
    </location>
</feature>
<keyword evidence="1" id="KW-0732">Signal</keyword>
<dbReference type="GeneID" id="64605599"/>
<protein>
    <recommendedName>
        <fullName evidence="4">Secreted protein</fullName>
    </recommendedName>
</protein>
<sequence>MRCAFQLLSLALASLHSPVGPLQYFPCMVVSALGSGFVISSFATRFVTSDQSNVCLCNVRILRSYHCLWYYKYYNFVQQVIDT</sequence>
<reference evidence="2" key="1">
    <citation type="journal article" date="2020" name="New Phytol.">
        <title>Comparative genomics reveals dynamic genome evolution in host specialist ectomycorrhizal fungi.</title>
        <authorList>
            <person name="Lofgren L.A."/>
            <person name="Nguyen N.H."/>
            <person name="Vilgalys R."/>
            <person name="Ruytinx J."/>
            <person name="Liao H.L."/>
            <person name="Branco S."/>
            <person name="Kuo A."/>
            <person name="LaButti K."/>
            <person name="Lipzen A."/>
            <person name="Andreopoulos W."/>
            <person name="Pangilinan J."/>
            <person name="Riley R."/>
            <person name="Hundley H."/>
            <person name="Na H."/>
            <person name="Barry K."/>
            <person name="Grigoriev I.V."/>
            <person name="Stajich J.E."/>
            <person name="Kennedy P.G."/>
        </authorList>
    </citation>
    <scope>NUCLEOTIDE SEQUENCE</scope>
    <source>
        <strain evidence="2">S12</strain>
    </source>
</reference>
<gene>
    <name evidence="2" type="ORF">HD556DRAFT_851307</name>
</gene>
<dbReference type="RefSeq" id="XP_041155886.1">
    <property type="nucleotide sequence ID" value="XM_041311835.1"/>
</dbReference>
<evidence type="ECO:0000313" key="2">
    <source>
        <dbReference type="EMBL" id="KAG1788695.1"/>
    </source>
</evidence>
<accession>A0A9P7DDQ1</accession>
<keyword evidence="3" id="KW-1185">Reference proteome</keyword>
<evidence type="ECO:0000313" key="3">
    <source>
        <dbReference type="Proteomes" id="UP000719766"/>
    </source>
</evidence>
<dbReference type="AlphaFoldDB" id="A0A9P7DDQ1"/>
<feature type="chain" id="PRO_5040364693" description="Secreted protein" evidence="1">
    <location>
        <begin position="22"/>
        <end position="83"/>
    </location>
</feature>
<evidence type="ECO:0008006" key="4">
    <source>
        <dbReference type="Google" id="ProtNLM"/>
    </source>
</evidence>
<comment type="caution">
    <text evidence="2">The sequence shown here is derived from an EMBL/GenBank/DDBJ whole genome shotgun (WGS) entry which is preliminary data.</text>
</comment>
<name>A0A9P7DDQ1_9AGAM</name>
<organism evidence="2 3">
    <name type="scientific">Suillus plorans</name>
    <dbReference type="NCBI Taxonomy" id="116603"/>
    <lineage>
        <taxon>Eukaryota</taxon>
        <taxon>Fungi</taxon>
        <taxon>Dikarya</taxon>
        <taxon>Basidiomycota</taxon>
        <taxon>Agaricomycotina</taxon>
        <taxon>Agaricomycetes</taxon>
        <taxon>Agaricomycetidae</taxon>
        <taxon>Boletales</taxon>
        <taxon>Suillineae</taxon>
        <taxon>Suillaceae</taxon>
        <taxon>Suillus</taxon>
    </lineage>
</organism>
<dbReference type="EMBL" id="JABBWE010000066">
    <property type="protein sequence ID" value="KAG1788695.1"/>
    <property type="molecule type" value="Genomic_DNA"/>
</dbReference>
<evidence type="ECO:0000256" key="1">
    <source>
        <dbReference type="SAM" id="SignalP"/>
    </source>
</evidence>